<dbReference type="Pfam" id="PF00320">
    <property type="entry name" value="GATA"/>
    <property type="match status" value="1"/>
</dbReference>
<dbReference type="InterPro" id="IPR035965">
    <property type="entry name" value="PAS-like_dom_sf"/>
</dbReference>
<dbReference type="CDD" id="cd00202">
    <property type="entry name" value="ZnF_GATA"/>
    <property type="match status" value="1"/>
</dbReference>
<feature type="compositionally biased region" description="Gly residues" evidence="5">
    <location>
        <begin position="196"/>
        <end position="208"/>
    </location>
</feature>
<dbReference type="OrthoDB" id="2162994at2759"/>
<feature type="compositionally biased region" description="Acidic residues" evidence="5">
    <location>
        <begin position="344"/>
        <end position="356"/>
    </location>
</feature>
<dbReference type="GO" id="GO:0006355">
    <property type="term" value="P:regulation of DNA-templated transcription"/>
    <property type="evidence" value="ECO:0007669"/>
    <property type="project" value="InterPro"/>
</dbReference>
<evidence type="ECO:0000256" key="4">
    <source>
        <dbReference type="PROSITE-ProRule" id="PRU00094"/>
    </source>
</evidence>
<dbReference type="InterPro" id="IPR013088">
    <property type="entry name" value="Znf_NHR/GATA"/>
</dbReference>
<evidence type="ECO:0000256" key="2">
    <source>
        <dbReference type="ARBA" id="ARBA00022771"/>
    </source>
</evidence>
<dbReference type="InterPro" id="IPR013767">
    <property type="entry name" value="PAS_fold"/>
</dbReference>
<dbReference type="HOGENOM" id="CLU_024414_0_0_1"/>
<organism evidence="8 9">
    <name type="scientific">Ophiostoma piceae (strain UAMH 11346)</name>
    <name type="common">Sap stain fungus</name>
    <dbReference type="NCBI Taxonomy" id="1262450"/>
    <lineage>
        <taxon>Eukaryota</taxon>
        <taxon>Fungi</taxon>
        <taxon>Dikarya</taxon>
        <taxon>Ascomycota</taxon>
        <taxon>Pezizomycotina</taxon>
        <taxon>Sordariomycetes</taxon>
        <taxon>Sordariomycetidae</taxon>
        <taxon>Ophiostomatales</taxon>
        <taxon>Ophiostomataceae</taxon>
        <taxon>Ophiostoma</taxon>
    </lineage>
</organism>
<evidence type="ECO:0000259" key="7">
    <source>
        <dbReference type="PROSITE" id="PS50114"/>
    </source>
</evidence>
<protein>
    <submittedName>
        <fullName evidence="8">Zinc finger white collar 2 protein wc-2</fullName>
    </submittedName>
</protein>
<dbReference type="SUPFAM" id="SSF57716">
    <property type="entry name" value="Glucocorticoid receptor-like (DNA-binding domain)"/>
    <property type="match status" value="1"/>
</dbReference>
<dbReference type="PANTHER" id="PTHR45658">
    <property type="entry name" value="GATA TRANSCRIPTION FACTOR"/>
    <property type="match status" value="1"/>
</dbReference>
<feature type="compositionally biased region" description="Low complexity" evidence="5">
    <location>
        <begin position="141"/>
        <end position="170"/>
    </location>
</feature>
<dbReference type="AlphaFoldDB" id="S3C9Q8"/>
<keyword evidence="2 4" id="KW-0863">Zinc-finger</keyword>
<feature type="region of interest" description="Disordered" evidence="5">
    <location>
        <begin position="125"/>
        <end position="212"/>
    </location>
</feature>
<dbReference type="GO" id="GO:0008270">
    <property type="term" value="F:zinc ion binding"/>
    <property type="evidence" value="ECO:0007669"/>
    <property type="project" value="UniProtKB-KW"/>
</dbReference>
<feature type="domain" description="GATA-type" evidence="7">
    <location>
        <begin position="711"/>
        <end position="738"/>
    </location>
</feature>
<dbReference type="InterPro" id="IPR051140">
    <property type="entry name" value="GATA_TF"/>
</dbReference>
<evidence type="ECO:0000313" key="9">
    <source>
        <dbReference type="Proteomes" id="UP000016923"/>
    </source>
</evidence>
<evidence type="ECO:0000259" key="6">
    <source>
        <dbReference type="PROSITE" id="PS50112"/>
    </source>
</evidence>
<dbReference type="NCBIfam" id="TIGR00229">
    <property type="entry name" value="sensory_box"/>
    <property type="match status" value="1"/>
</dbReference>
<feature type="compositionally biased region" description="Low complexity" evidence="5">
    <location>
        <begin position="471"/>
        <end position="488"/>
    </location>
</feature>
<evidence type="ECO:0000313" key="8">
    <source>
        <dbReference type="EMBL" id="EPE09597.1"/>
    </source>
</evidence>
<dbReference type="SMART" id="SM00401">
    <property type="entry name" value="ZnF_GATA"/>
    <property type="match status" value="1"/>
</dbReference>
<dbReference type="SMART" id="SM00091">
    <property type="entry name" value="PAS"/>
    <property type="match status" value="1"/>
</dbReference>
<feature type="domain" description="PAS" evidence="6">
    <location>
        <begin position="246"/>
        <end position="316"/>
    </location>
</feature>
<dbReference type="GO" id="GO:0043565">
    <property type="term" value="F:sequence-specific DNA binding"/>
    <property type="evidence" value="ECO:0007669"/>
    <property type="project" value="InterPro"/>
</dbReference>
<dbReference type="Proteomes" id="UP000016923">
    <property type="component" value="Unassembled WGS sequence"/>
</dbReference>
<name>S3C9Q8_OPHP1</name>
<dbReference type="VEuPathDB" id="FungiDB:F503_07373"/>
<dbReference type="InterPro" id="IPR000014">
    <property type="entry name" value="PAS"/>
</dbReference>
<gene>
    <name evidence="8" type="ORF">F503_07373</name>
</gene>
<sequence length="785" mass="82359">MSNPPFSNEFFGYPGHSGSQNQTMLDNDQAMAAAVAAAGGRQVPLQMSGQVPGQMSRQMQQMPHMSQMQQMSQMAQMSQMSRMPQMAQMQQIPISGQVPVPHTAQNPDSDIMAYLSNPSFFESFGDMPDMLETNPTESSGAANNNLDPAAPAPGSMFPPSIPPSFSATPTNPGSNMTADNSPDKDSDMLDVSAGDSGPGGANEPGGGPQPVDEFIQTAGSSAMAAAGSAAAAANNPTASLTEFTRRKNWPAKLVEEMRDVLLIIDSNQRIKFASPSVTPILGYSTKGAVGLSLDRLVHRDDRAVFLADLNSSIANGTQLRLYLRIRKGNYKPTKLNRQNSNGVYEEDGSENNEDDVNGILSDGGMNGGTNGEANDEEMDGSESPVGTESYCIVEVVGHAHVASSRYATNPSNLSPFCQAVFLVARPYPTKNASLLDSFLEHKMENERLRRRIDDLRREEESEDRDDDESHTQSQSQGFTQTQSQGHSQMWRQSLDGRSDLGTSDNGIPGTVSGATGGPAVMFRAGMGVPSSISMPPPPIGNLNMGAAGISGALPAGLPPGMAGMSSEEISNMLAQNPALTRENLEGISAHKPDSLLDKMMRYNDGKTDVTDGSAPVAGSTASPANGKRAGAGAGGPSAANTISLLTGLYYAEGERSKGLSTGNRSPRLIKGDAGIAISANRADRSSMAGGTGVTVASDKKKKLRVADEYVCNDCGTLDSPEWRKGPGGPKTLCNACGLRWAKKEKKEKKKAAAMTMPGSLPNAPLGAMGNAGAGPVSNNGPTGMV</sequence>
<evidence type="ECO:0000256" key="5">
    <source>
        <dbReference type="SAM" id="MobiDB-lite"/>
    </source>
</evidence>
<dbReference type="SUPFAM" id="SSF55785">
    <property type="entry name" value="PYP-like sensor domain (PAS domain)"/>
    <property type="match status" value="1"/>
</dbReference>
<feature type="region of interest" description="Disordered" evidence="5">
    <location>
        <begin position="453"/>
        <end position="517"/>
    </location>
</feature>
<feature type="region of interest" description="Disordered" evidence="5">
    <location>
        <begin position="606"/>
        <end position="636"/>
    </location>
</feature>
<dbReference type="EMBL" id="KE148147">
    <property type="protein sequence ID" value="EPE09597.1"/>
    <property type="molecule type" value="Genomic_DNA"/>
</dbReference>
<dbReference type="Pfam" id="PF00989">
    <property type="entry name" value="PAS"/>
    <property type="match status" value="1"/>
</dbReference>
<feature type="region of interest" description="Disordered" evidence="5">
    <location>
        <begin position="333"/>
        <end position="386"/>
    </location>
</feature>
<dbReference type="PROSITE" id="PS00344">
    <property type="entry name" value="GATA_ZN_FINGER_1"/>
    <property type="match status" value="1"/>
</dbReference>
<dbReference type="Gene3D" id="3.30.50.10">
    <property type="entry name" value="Erythroid Transcription Factor GATA-1, subunit A"/>
    <property type="match status" value="1"/>
</dbReference>
<evidence type="ECO:0000256" key="1">
    <source>
        <dbReference type="ARBA" id="ARBA00022723"/>
    </source>
</evidence>
<dbReference type="PROSITE" id="PS50114">
    <property type="entry name" value="GATA_ZN_FINGER_2"/>
    <property type="match status" value="1"/>
</dbReference>
<dbReference type="PROSITE" id="PS50112">
    <property type="entry name" value="PAS"/>
    <property type="match status" value="1"/>
</dbReference>
<dbReference type="CDD" id="cd00130">
    <property type="entry name" value="PAS"/>
    <property type="match status" value="1"/>
</dbReference>
<dbReference type="PANTHER" id="PTHR45658:SF18">
    <property type="entry name" value="PROTEIN GAT2"/>
    <property type="match status" value="1"/>
</dbReference>
<accession>S3C9Q8</accession>
<reference evidence="8 9" key="1">
    <citation type="journal article" date="2013" name="BMC Genomics">
        <title>The genome and transcriptome of the pine saprophyte Ophiostoma piceae, and a comparison with the bark beetle-associated pine pathogen Grosmannia clavigera.</title>
        <authorList>
            <person name="Haridas S."/>
            <person name="Wang Y."/>
            <person name="Lim L."/>
            <person name="Massoumi Alamouti S."/>
            <person name="Jackman S."/>
            <person name="Docking R."/>
            <person name="Robertson G."/>
            <person name="Birol I."/>
            <person name="Bohlmann J."/>
            <person name="Breuil C."/>
        </authorList>
    </citation>
    <scope>NUCLEOTIDE SEQUENCE [LARGE SCALE GENOMIC DNA]</scope>
    <source>
        <strain evidence="8 9">UAMH 11346</strain>
    </source>
</reference>
<keyword evidence="3" id="KW-0862">Zinc</keyword>
<proteinExistence type="predicted"/>
<evidence type="ECO:0000256" key="3">
    <source>
        <dbReference type="ARBA" id="ARBA00022833"/>
    </source>
</evidence>
<dbReference type="Gene3D" id="3.30.450.20">
    <property type="entry name" value="PAS domain"/>
    <property type="match status" value="1"/>
</dbReference>
<dbReference type="eggNOG" id="KOG1601">
    <property type="taxonomic scope" value="Eukaryota"/>
</dbReference>
<dbReference type="STRING" id="1262450.S3C9Q8"/>
<dbReference type="InterPro" id="IPR000679">
    <property type="entry name" value="Znf_GATA"/>
</dbReference>
<keyword evidence="9" id="KW-1185">Reference proteome</keyword>
<feature type="compositionally biased region" description="Polar residues" evidence="5">
    <location>
        <begin position="171"/>
        <end position="180"/>
    </location>
</feature>
<keyword evidence="1" id="KW-0479">Metal-binding</keyword>